<gene>
    <name evidence="1" type="ORF">COW11_04295</name>
</gene>
<evidence type="ECO:0000313" key="2">
    <source>
        <dbReference type="Proteomes" id="UP000231267"/>
    </source>
</evidence>
<dbReference type="Proteomes" id="UP000231267">
    <property type="component" value="Unassembled WGS sequence"/>
</dbReference>
<name>A0A2J0LND9_9BACT</name>
<reference evidence="1 2" key="1">
    <citation type="submission" date="2017-09" db="EMBL/GenBank/DDBJ databases">
        <title>Depth-based differentiation of microbial function through sediment-hosted aquifers and enrichment of novel symbionts in the deep terrestrial subsurface.</title>
        <authorList>
            <person name="Probst A.J."/>
            <person name="Ladd B."/>
            <person name="Jarett J.K."/>
            <person name="Geller-Mcgrath D.E."/>
            <person name="Sieber C.M."/>
            <person name="Emerson J.B."/>
            <person name="Anantharaman K."/>
            <person name="Thomas B.C."/>
            <person name="Malmstrom R."/>
            <person name="Stieglmeier M."/>
            <person name="Klingl A."/>
            <person name="Woyke T."/>
            <person name="Ryan C.M."/>
            <person name="Banfield J.F."/>
        </authorList>
    </citation>
    <scope>NUCLEOTIDE SEQUENCE [LARGE SCALE GENOMIC DNA]</scope>
    <source>
        <strain evidence="1">CG12_big_fil_rev_8_21_14_0_65_43_15</strain>
    </source>
</reference>
<protein>
    <recommendedName>
        <fullName evidence="3">Outer membrane protein beta-barrel domain-containing protein</fullName>
    </recommendedName>
</protein>
<proteinExistence type="predicted"/>
<sequence>MEPYVLLGAANGEFSEKYSGVDLKYETETAFAWGLGATVLLKEFNNGIRIGIDGRYRQVEPDIDKLTLNSVSYSPGDVGISNLSAEYKEWQVALGISKEFGQFVPYGGIKYNDVEASMKATILGTTYKTDDINSDGVVGIFVGCDFLPTKNLSIGVEGRFIDETAFTVSANYRF</sequence>
<comment type="caution">
    <text evidence="1">The sequence shown here is derived from an EMBL/GenBank/DDBJ whole genome shotgun (WGS) entry which is preliminary data.</text>
</comment>
<dbReference type="EMBL" id="PFGP01000099">
    <property type="protein sequence ID" value="PIW66246.1"/>
    <property type="molecule type" value="Genomic_DNA"/>
</dbReference>
<dbReference type="InterPro" id="IPR011250">
    <property type="entry name" value="OMP/PagP_B-barrel"/>
</dbReference>
<evidence type="ECO:0000313" key="1">
    <source>
        <dbReference type="EMBL" id="PIW66246.1"/>
    </source>
</evidence>
<dbReference type="SUPFAM" id="SSF56925">
    <property type="entry name" value="OMPA-like"/>
    <property type="match status" value="1"/>
</dbReference>
<accession>A0A2J0LND9</accession>
<evidence type="ECO:0008006" key="3">
    <source>
        <dbReference type="Google" id="ProtNLM"/>
    </source>
</evidence>
<organism evidence="1 2">
    <name type="scientific">Candidatus Taenaricola geysiri</name>
    <dbReference type="NCBI Taxonomy" id="1974752"/>
    <lineage>
        <taxon>Bacteria</taxon>
        <taxon>Pseudomonadati</taxon>
        <taxon>Candidatus Omnitrophota</taxon>
        <taxon>Candidatus Taenaricola</taxon>
    </lineage>
</organism>
<dbReference type="AlphaFoldDB" id="A0A2J0LND9"/>